<accession>A0ABQ8JIU8</accession>
<evidence type="ECO:0000313" key="1">
    <source>
        <dbReference type="EMBL" id="KAH9422417.1"/>
    </source>
</evidence>
<organism evidence="1 2">
    <name type="scientific">Dermatophagoides pteronyssinus</name>
    <name type="common">European house dust mite</name>
    <dbReference type="NCBI Taxonomy" id="6956"/>
    <lineage>
        <taxon>Eukaryota</taxon>
        <taxon>Metazoa</taxon>
        <taxon>Ecdysozoa</taxon>
        <taxon>Arthropoda</taxon>
        <taxon>Chelicerata</taxon>
        <taxon>Arachnida</taxon>
        <taxon>Acari</taxon>
        <taxon>Acariformes</taxon>
        <taxon>Sarcoptiformes</taxon>
        <taxon>Astigmata</taxon>
        <taxon>Psoroptidia</taxon>
        <taxon>Analgoidea</taxon>
        <taxon>Pyroglyphidae</taxon>
        <taxon>Dermatophagoidinae</taxon>
        <taxon>Dermatophagoides</taxon>
    </lineage>
</organism>
<name>A0ABQ8JIU8_DERPT</name>
<keyword evidence="2" id="KW-1185">Reference proteome</keyword>
<sequence>MENLILKKATEKCFPKCSKKNLSRENQHLTRIEGNESKMDGDVKRQNHHHHHYNWLSLWIMNERKQQRTKPSLRF</sequence>
<dbReference type="EMBL" id="NJHN03000036">
    <property type="protein sequence ID" value="KAH9422417.1"/>
    <property type="molecule type" value="Genomic_DNA"/>
</dbReference>
<reference evidence="1 2" key="2">
    <citation type="journal article" date="2022" name="Mol. Biol. Evol.">
        <title>Comparative Genomics Reveals Insights into the Divergent Evolution of Astigmatic Mites and Household Pest Adaptations.</title>
        <authorList>
            <person name="Xiong Q."/>
            <person name="Wan A.T."/>
            <person name="Liu X."/>
            <person name="Fung C.S."/>
            <person name="Xiao X."/>
            <person name="Malainual N."/>
            <person name="Hou J."/>
            <person name="Wang L."/>
            <person name="Wang M."/>
            <person name="Yang K.Y."/>
            <person name="Cui Y."/>
            <person name="Leung E.L."/>
            <person name="Nong W."/>
            <person name="Shin S.K."/>
            <person name="Au S.W."/>
            <person name="Jeong K.Y."/>
            <person name="Chew F.T."/>
            <person name="Hui J.H."/>
            <person name="Leung T.F."/>
            <person name="Tungtrongchitr A."/>
            <person name="Zhong N."/>
            <person name="Liu Z."/>
            <person name="Tsui S.K."/>
        </authorList>
    </citation>
    <scope>NUCLEOTIDE SEQUENCE [LARGE SCALE GENOMIC DNA]</scope>
    <source>
        <strain evidence="1">Derp</strain>
    </source>
</reference>
<evidence type="ECO:0000313" key="2">
    <source>
        <dbReference type="Proteomes" id="UP000887458"/>
    </source>
</evidence>
<comment type="caution">
    <text evidence="1">The sequence shown here is derived from an EMBL/GenBank/DDBJ whole genome shotgun (WGS) entry which is preliminary data.</text>
</comment>
<reference evidence="1 2" key="1">
    <citation type="journal article" date="2018" name="J. Allergy Clin. Immunol.">
        <title>High-quality assembly of Dermatophagoides pteronyssinus genome and transcriptome reveals a wide range of novel allergens.</title>
        <authorList>
            <person name="Liu X.Y."/>
            <person name="Yang K.Y."/>
            <person name="Wang M.Q."/>
            <person name="Kwok J.S."/>
            <person name="Zeng X."/>
            <person name="Yang Z."/>
            <person name="Xiao X.J."/>
            <person name="Lau C.P."/>
            <person name="Li Y."/>
            <person name="Huang Z.M."/>
            <person name="Ba J.G."/>
            <person name="Yim A.K."/>
            <person name="Ouyang C.Y."/>
            <person name="Ngai S.M."/>
            <person name="Chan T.F."/>
            <person name="Leung E.L."/>
            <person name="Liu L."/>
            <person name="Liu Z.G."/>
            <person name="Tsui S.K."/>
        </authorList>
    </citation>
    <scope>NUCLEOTIDE SEQUENCE [LARGE SCALE GENOMIC DNA]</scope>
    <source>
        <strain evidence="1">Derp</strain>
    </source>
</reference>
<protein>
    <submittedName>
        <fullName evidence="1">Uncharacterized protein</fullName>
    </submittedName>
</protein>
<proteinExistence type="predicted"/>
<gene>
    <name evidence="1" type="ORF">DERP_003093</name>
</gene>
<dbReference type="Proteomes" id="UP000887458">
    <property type="component" value="Unassembled WGS sequence"/>
</dbReference>